<accession>A0A1I3WSU6</accession>
<reference evidence="6" key="1">
    <citation type="submission" date="2016-10" db="EMBL/GenBank/DDBJ databases">
        <authorList>
            <person name="Varghese N."/>
            <person name="Submissions S."/>
        </authorList>
    </citation>
    <scope>NUCLEOTIDE SEQUENCE [LARGE SCALE GENOMIC DNA]</scope>
    <source>
        <strain evidence="6">DSM 26471</strain>
    </source>
</reference>
<dbReference type="InterPro" id="IPR011008">
    <property type="entry name" value="Dimeric_a/b-barrel"/>
</dbReference>
<evidence type="ECO:0000313" key="5">
    <source>
        <dbReference type="EMBL" id="SFK10552.1"/>
    </source>
</evidence>
<evidence type="ECO:0000256" key="2">
    <source>
        <dbReference type="ARBA" id="ARBA00023125"/>
    </source>
</evidence>
<keyword evidence="1" id="KW-0805">Transcription regulation</keyword>
<dbReference type="PROSITE" id="PS50956">
    <property type="entry name" value="HTH_ASNC_2"/>
    <property type="match status" value="1"/>
</dbReference>
<dbReference type="Pfam" id="PF01037">
    <property type="entry name" value="AsnC_trans_reg"/>
    <property type="match status" value="1"/>
</dbReference>
<dbReference type="Gene3D" id="3.30.70.920">
    <property type="match status" value="1"/>
</dbReference>
<name>A0A1I3WSU6_9RHOB</name>
<evidence type="ECO:0000256" key="3">
    <source>
        <dbReference type="ARBA" id="ARBA00023163"/>
    </source>
</evidence>
<dbReference type="Gene3D" id="1.10.10.10">
    <property type="entry name" value="Winged helix-like DNA-binding domain superfamily/Winged helix DNA-binding domain"/>
    <property type="match status" value="1"/>
</dbReference>
<dbReference type="InterPro" id="IPR019888">
    <property type="entry name" value="Tscrpt_reg_AsnC-like"/>
</dbReference>
<evidence type="ECO:0000313" key="6">
    <source>
        <dbReference type="Proteomes" id="UP000199630"/>
    </source>
</evidence>
<dbReference type="PANTHER" id="PTHR30154:SF34">
    <property type="entry name" value="TRANSCRIPTIONAL REGULATOR AZLB"/>
    <property type="match status" value="1"/>
</dbReference>
<dbReference type="CDD" id="cd00090">
    <property type="entry name" value="HTH_ARSR"/>
    <property type="match status" value="1"/>
</dbReference>
<evidence type="ECO:0000259" key="4">
    <source>
        <dbReference type="PROSITE" id="PS50956"/>
    </source>
</evidence>
<dbReference type="InterPro" id="IPR036388">
    <property type="entry name" value="WH-like_DNA-bd_sf"/>
</dbReference>
<protein>
    <submittedName>
        <fullName evidence="5">Transcriptional regulator, AsnC family</fullName>
    </submittedName>
</protein>
<dbReference type="InterPro" id="IPR000485">
    <property type="entry name" value="AsnC-type_HTH_dom"/>
</dbReference>
<dbReference type="SUPFAM" id="SSF46785">
    <property type="entry name" value="Winged helix' DNA-binding domain"/>
    <property type="match status" value="1"/>
</dbReference>
<dbReference type="GO" id="GO:0043565">
    <property type="term" value="F:sequence-specific DNA binding"/>
    <property type="evidence" value="ECO:0007669"/>
    <property type="project" value="InterPro"/>
</dbReference>
<organism evidence="5 6">
    <name type="scientific">Celeribacter neptunius</name>
    <dbReference type="NCBI Taxonomy" id="588602"/>
    <lineage>
        <taxon>Bacteria</taxon>
        <taxon>Pseudomonadati</taxon>
        <taxon>Pseudomonadota</taxon>
        <taxon>Alphaproteobacteria</taxon>
        <taxon>Rhodobacterales</taxon>
        <taxon>Roseobacteraceae</taxon>
        <taxon>Celeribacter</taxon>
    </lineage>
</organism>
<sequence length="186" mass="20900">MIHGFNLVIFPYYVIWHDIITIIKEIFGPMLKDIDSYDRKILDCLATDARMSITELSRKVGLSKNPVTLRVKALEAAGIITGYRAILSTQQLGLSHVSFVEVKLTDTRDTALREFNDAVKAVPEVSECHMIAGNFDYLLKVRTASMEDYREVMGRKISSLPHVQATSTFVVMEAVVEQTNPPLPDL</sequence>
<dbReference type="Proteomes" id="UP000199630">
    <property type="component" value="Unassembled WGS sequence"/>
</dbReference>
<keyword evidence="3" id="KW-0804">Transcription</keyword>
<dbReference type="AlphaFoldDB" id="A0A1I3WSU6"/>
<gene>
    <name evidence="5" type="ORF">SAMN04487991_3833</name>
</gene>
<dbReference type="GO" id="GO:0006355">
    <property type="term" value="P:regulation of DNA-templated transcription"/>
    <property type="evidence" value="ECO:0007669"/>
    <property type="project" value="UniProtKB-ARBA"/>
</dbReference>
<dbReference type="Pfam" id="PF13412">
    <property type="entry name" value="HTH_24"/>
    <property type="match status" value="1"/>
</dbReference>
<dbReference type="PANTHER" id="PTHR30154">
    <property type="entry name" value="LEUCINE-RESPONSIVE REGULATORY PROTEIN"/>
    <property type="match status" value="1"/>
</dbReference>
<feature type="domain" description="HTH asnC-type" evidence="4">
    <location>
        <begin position="34"/>
        <end position="95"/>
    </location>
</feature>
<evidence type="ECO:0000256" key="1">
    <source>
        <dbReference type="ARBA" id="ARBA00023015"/>
    </source>
</evidence>
<dbReference type="PROSITE" id="PS00519">
    <property type="entry name" value="HTH_ASNC_1"/>
    <property type="match status" value="1"/>
</dbReference>
<proteinExistence type="predicted"/>
<dbReference type="SUPFAM" id="SSF54909">
    <property type="entry name" value="Dimeric alpha+beta barrel"/>
    <property type="match status" value="1"/>
</dbReference>
<dbReference type="EMBL" id="FORH01000009">
    <property type="protein sequence ID" value="SFK10552.1"/>
    <property type="molecule type" value="Genomic_DNA"/>
</dbReference>
<dbReference type="InterPro" id="IPR019887">
    <property type="entry name" value="Tscrpt_reg_AsnC/Lrp_C"/>
</dbReference>
<dbReference type="STRING" id="588602.SAMN04487991_3833"/>
<keyword evidence="6" id="KW-1185">Reference proteome</keyword>
<dbReference type="GO" id="GO:0005829">
    <property type="term" value="C:cytosol"/>
    <property type="evidence" value="ECO:0007669"/>
    <property type="project" value="TreeGrafter"/>
</dbReference>
<dbReference type="InterPro" id="IPR036390">
    <property type="entry name" value="WH_DNA-bd_sf"/>
</dbReference>
<dbReference type="InterPro" id="IPR019885">
    <property type="entry name" value="Tscrpt_reg_HTH_AsnC-type_CS"/>
</dbReference>
<dbReference type="InterPro" id="IPR011991">
    <property type="entry name" value="ArsR-like_HTH"/>
</dbReference>
<keyword evidence="2" id="KW-0238">DNA-binding</keyword>
<dbReference type="SMART" id="SM00344">
    <property type="entry name" value="HTH_ASNC"/>
    <property type="match status" value="1"/>
</dbReference>
<dbReference type="PRINTS" id="PR00033">
    <property type="entry name" value="HTHASNC"/>
</dbReference>
<dbReference type="GO" id="GO:0043200">
    <property type="term" value="P:response to amino acid"/>
    <property type="evidence" value="ECO:0007669"/>
    <property type="project" value="TreeGrafter"/>
</dbReference>